<dbReference type="RefSeq" id="WP_188071069.1">
    <property type="nucleotide sequence ID" value="NZ_BSPS01000018.1"/>
</dbReference>
<comment type="similarity">
    <text evidence="2">Belongs to the GtrA family.</text>
</comment>
<keyword evidence="5 6" id="KW-0472">Membrane</keyword>
<reference evidence="8 9" key="1">
    <citation type="submission" date="2020-08" db="EMBL/GenBank/DDBJ databases">
        <title>Genomic Encyclopedia of Type Strains, Phase IV (KMG-IV): sequencing the most valuable type-strain genomes for metagenomic binning, comparative biology and taxonomic classification.</title>
        <authorList>
            <person name="Goeker M."/>
        </authorList>
    </citation>
    <scope>NUCLEOTIDE SEQUENCE [LARGE SCALE GENOMIC DNA]</scope>
    <source>
        <strain evidence="8 9">DSM 26189</strain>
    </source>
</reference>
<dbReference type="GO" id="GO:0005886">
    <property type="term" value="C:plasma membrane"/>
    <property type="evidence" value="ECO:0007669"/>
    <property type="project" value="TreeGrafter"/>
</dbReference>
<gene>
    <name evidence="8" type="ORF">GGR43_001234</name>
</gene>
<evidence type="ECO:0000259" key="7">
    <source>
        <dbReference type="Pfam" id="PF04138"/>
    </source>
</evidence>
<comment type="subcellular location">
    <subcellularLocation>
        <location evidence="1">Membrane</location>
        <topology evidence="1">Multi-pass membrane protein</topology>
    </subcellularLocation>
</comment>
<keyword evidence="4 6" id="KW-1133">Transmembrane helix</keyword>
<feature type="domain" description="GtrA/DPMS transmembrane" evidence="7">
    <location>
        <begin position="16"/>
        <end position="133"/>
    </location>
</feature>
<organism evidence="8 9">
    <name type="scientific">Sphingobium jiangsuense</name>
    <dbReference type="NCBI Taxonomy" id="870476"/>
    <lineage>
        <taxon>Bacteria</taxon>
        <taxon>Pseudomonadati</taxon>
        <taxon>Pseudomonadota</taxon>
        <taxon>Alphaproteobacteria</taxon>
        <taxon>Sphingomonadales</taxon>
        <taxon>Sphingomonadaceae</taxon>
        <taxon>Sphingobium</taxon>
    </lineage>
</organism>
<evidence type="ECO:0000256" key="2">
    <source>
        <dbReference type="ARBA" id="ARBA00009399"/>
    </source>
</evidence>
<dbReference type="InterPro" id="IPR007267">
    <property type="entry name" value="GtrA_DPMS_TM"/>
</dbReference>
<feature type="transmembrane region" description="Helical" evidence="6">
    <location>
        <begin position="82"/>
        <end position="103"/>
    </location>
</feature>
<evidence type="ECO:0000256" key="5">
    <source>
        <dbReference type="ARBA" id="ARBA00023136"/>
    </source>
</evidence>
<evidence type="ECO:0000256" key="6">
    <source>
        <dbReference type="SAM" id="Phobius"/>
    </source>
</evidence>
<sequence>MVAQIAGMIWRIVYARYVMASVIALGVDLALFMILLNAGMPPVPASAAGYSTGLLAHWLASSRLVFARQTPCFVSRRRRQKLLFVASALVGLAITGAIVGLGSKLGLDARLAKLGAIAVSFHLTYMLRRSVVFA</sequence>
<dbReference type="InterPro" id="IPR051401">
    <property type="entry name" value="GtrA_CellWall_Glycosyl"/>
</dbReference>
<proteinExistence type="inferred from homology"/>
<evidence type="ECO:0000256" key="4">
    <source>
        <dbReference type="ARBA" id="ARBA00022989"/>
    </source>
</evidence>
<keyword evidence="9" id="KW-1185">Reference proteome</keyword>
<name>A0A7W6BI87_9SPHN</name>
<keyword evidence="3 6" id="KW-0812">Transmembrane</keyword>
<dbReference type="EMBL" id="JACIDT010000003">
    <property type="protein sequence ID" value="MBB3925521.1"/>
    <property type="molecule type" value="Genomic_DNA"/>
</dbReference>
<dbReference type="GO" id="GO:0000271">
    <property type="term" value="P:polysaccharide biosynthetic process"/>
    <property type="evidence" value="ECO:0007669"/>
    <property type="project" value="InterPro"/>
</dbReference>
<evidence type="ECO:0000313" key="8">
    <source>
        <dbReference type="EMBL" id="MBB3925521.1"/>
    </source>
</evidence>
<dbReference type="AlphaFoldDB" id="A0A7W6BI87"/>
<feature type="transmembrane region" description="Helical" evidence="6">
    <location>
        <begin position="42"/>
        <end position="61"/>
    </location>
</feature>
<dbReference type="PANTHER" id="PTHR38459:SF1">
    <property type="entry name" value="PROPHAGE BACTOPRENOL-LINKED GLUCOSE TRANSLOCASE HOMOLOG"/>
    <property type="match status" value="1"/>
</dbReference>
<comment type="caution">
    <text evidence="8">The sequence shown here is derived from an EMBL/GenBank/DDBJ whole genome shotgun (WGS) entry which is preliminary data.</text>
</comment>
<protein>
    <submittedName>
        <fullName evidence="8">Putative flippase GtrA</fullName>
    </submittedName>
</protein>
<evidence type="ECO:0000313" key="9">
    <source>
        <dbReference type="Proteomes" id="UP000571950"/>
    </source>
</evidence>
<evidence type="ECO:0000256" key="1">
    <source>
        <dbReference type="ARBA" id="ARBA00004141"/>
    </source>
</evidence>
<feature type="transmembrane region" description="Helical" evidence="6">
    <location>
        <begin position="12"/>
        <end position="36"/>
    </location>
</feature>
<evidence type="ECO:0000256" key="3">
    <source>
        <dbReference type="ARBA" id="ARBA00022692"/>
    </source>
</evidence>
<accession>A0A7W6BI87</accession>
<dbReference type="Pfam" id="PF04138">
    <property type="entry name" value="GtrA_DPMS_TM"/>
    <property type="match status" value="1"/>
</dbReference>
<dbReference type="PANTHER" id="PTHR38459">
    <property type="entry name" value="PROPHAGE BACTOPRENOL-LINKED GLUCOSE TRANSLOCASE HOMOLOG"/>
    <property type="match status" value="1"/>
</dbReference>
<dbReference type="Proteomes" id="UP000571950">
    <property type="component" value="Unassembled WGS sequence"/>
</dbReference>